<keyword evidence="2" id="KW-1133">Transmembrane helix</keyword>
<feature type="compositionally biased region" description="Polar residues" evidence="1">
    <location>
        <begin position="42"/>
        <end position="51"/>
    </location>
</feature>
<evidence type="ECO:0000256" key="1">
    <source>
        <dbReference type="SAM" id="MobiDB-lite"/>
    </source>
</evidence>
<gene>
    <name evidence="4" type="ORF">F3Y22_tig00000764pilonHSYRG00027</name>
</gene>
<feature type="compositionally biased region" description="Pro residues" evidence="1">
    <location>
        <begin position="57"/>
        <end position="66"/>
    </location>
</feature>
<evidence type="ECO:0000313" key="4">
    <source>
        <dbReference type="EMBL" id="KAE8734430.1"/>
    </source>
</evidence>
<feature type="region of interest" description="Disordered" evidence="1">
    <location>
        <begin position="28"/>
        <end position="110"/>
    </location>
</feature>
<evidence type="ECO:0000313" key="5">
    <source>
        <dbReference type="Proteomes" id="UP000436088"/>
    </source>
</evidence>
<feature type="compositionally biased region" description="Low complexity" evidence="1">
    <location>
        <begin position="75"/>
        <end position="90"/>
    </location>
</feature>
<feature type="signal peptide" evidence="3">
    <location>
        <begin position="1"/>
        <end position="20"/>
    </location>
</feature>
<proteinExistence type="predicted"/>
<evidence type="ECO:0000256" key="2">
    <source>
        <dbReference type="SAM" id="Phobius"/>
    </source>
</evidence>
<accession>A0A6A3CYL2</accession>
<evidence type="ECO:0000256" key="3">
    <source>
        <dbReference type="SAM" id="SignalP"/>
    </source>
</evidence>
<dbReference type="AlphaFoldDB" id="A0A6A3CYL2"/>
<dbReference type="GO" id="GO:0016853">
    <property type="term" value="F:isomerase activity"/>
    <property type="evidence" value="ECO:0007669"/>
    <property type="project" value="UniProtKB-KW"/>
</dbReference>
<keyword evidence="2" id="KW-0812">Transmembrane</keyword>
<keyword evidence="5" id="KW-1185">Reference proteome</keyword>
<reference evidence="4" key="1">
    <citation type="submission" date="2019-09" db="EMBL/GenBank/DDBJ databases">
        <title>Draft genome information of white flower Hibiscus syriacus.</title>
        <authorList>
            <person name="Kim Y.-M."/>
        </authorList>
    </citation>
    <scope>NUCLEOTIDE SEQUENCE [LARGE SCALE GENOMIC DNA]</scope>
    <source>
        <strain evidence="4">YM2019G1</strain>
    </source>
</reference>
<dbReference type="Proteomes" id="UP000436088">
    <property type="component" value="Unassembled WGS sequence"/>
</dbReference>
<feature type="chain" id="PRO_5025652258" evidence="3">
    <location>
        <begin position="21"/>
        <end position="159"/>
    </location>
</feature>
<name>A0A6A3CYL2_HIBSY</name>
<dbReference type="PANTHER" id="PTHR36721">
    <property type="entry name" value="PROLINE-RICH FAMILY PROTEIN"/>
    <property type="match status" value="1"/>
</dbReference>
<sequence length="159" mass="16207">MAKFGFLTIVFFLVLELTFATDSPAPTPTLGADSPQLVPTPVTGSSDSTPLISPVMPASPPAPMAPSPSDLAQGDSSPSSSPAPSPSDASDINHSNINAEESEDKTGGDGGLSAGTKAGIAVAVVAAVCLVGFGGLVYKKRQDNMRRSQYGYAARREIL</sequence>
<comment type="caution">
    <text evidence="4">The sequence shown here is derived from an EMBL/GenBank/DDBJ whole genome shotgun (WGS) entry which is preliminary data.</text>
</comment>
<dbReference type="EMBL" id="VEPZ02000069">
    <property type="protein sequence ID" value="KAE8734430.1"/>
    <property type="molecule type" value="Genomic_DNA"/>
</dbReference>
<organism evidence="4 5">
    <name type="scientific">Hibiscus syriacus</name>
    <name type="common">Rose of Sharon</name>
    <dbReference type="NCBI Taxonomy" id="106335"/>
    <lineage>
        <taxon>Eukaryota</taxon>
        <taxon>Viridiplantae</taxon>
        <taxon>Streptophyta</taxon>
        <taxon>Embryophyta</taxon>
        <taxon>Tracheophyta</taxon>
        <taxon>Spermatophyta</taxon>
        <taxon>Magnoliopsida</taxon>
        <taxon>eudicotyledons</taxon>
        <taxon>Gunneridae</taxon>
        <taxon>Pentapetalae</taxon>
        <taxon>rosids</taxon>
        <taxon>malvids</taxon>
        <taxon>Malvales</taxon>
        <taxon>Malvaceae</taxon>
        <taxon>Malvoideae</taxon>
        <taxon>Hibiscus</taxon>
    </lineage>
</organism>
<dbReference type="OrthoDB" id="1001595at2759"/>
<keyword evidence="4" id="KW-0413">Isomerase</keyword>
<keyword evidence="2" id="KW-0472">Membrane</keyword>
<dbReference type="PANTHER" id="PTHR36721:SF8">
    <property type="entry name" value="EARLY NODULIN-20-LIKE"/>
    <property type="match status" value="1"/>
</dbReference>
<keyword evidence="3" id="KW-0732">Signal</keyword>
<protein>
    <submittedName>
        <fullName evidence="4">Disulfide isomerase L-2 isoform 1</fullName>
    </submittedName>
</protein>
<feature type="transmembrane region" description="Helical" evidence="2">
    <location>
        <begin position="118"/>
        <end position="138"/>
    </location>
</feature>